<dbReference type="GO" id="GO:0016887">
    <property type="term" value="F:ATP hydrolysis activity"/>
    <property type="evidence" value="ECO:0007669"/>
    <property type="project" value="InterPro"/>
</dbReference>
<dbReference type="SUPFAM" id="SSF52540">
    <property type="entry name" value="P-loop containing nucleoside triphosphate hydrolases"/>
    <property type="match status" value="1"/>
</dbReference>
<dbReference type="AlphaFoldDB" id="A0AA95JE67"/>
<keyword evidence="7" id="KW-1185">Reference proteome</keyword>
<evidence type="ECO:0000313" key="6">
    <source>
        <dbReference type="EMBL" id="WEK52929.1"/>
    </source>
</evidence>
<dbReference type="EMBL" id="CP119317">
    <property type="protein sequence ID" value="WEK52929.1"/>
    <property type="molecule type" value="Genomic_DNA"/>
</dbReference>
<evidence type="ECO:0000259" key="5">
    <source>
        <dbReference type="Pfam" id="PF13476"/>
    </source>
</evidence>
<reference evidence="6" key="1">
    <citation type="submission" date="2023-03" db="EMBL/GenBank/DDBJ databases">
        <title>Andean soil-derived lignocellulolytic bacterial consortium as a source of novel taxa and putative plastic-active enzymes.</title>
        <authorList>
            <person name="Diaz-Garcia L."/>
            <person name="Chuvochina M."/>
            <person name="Feuerriegel G."/>
            <person name="Bunk B."/>
            <person name="Sproer C."/>
            <person name="Streit W.R."/>
            <person name="Rodriguez L.M."/>
            <person name="Overmann J."/>
            <person name="Jimenez D.J."/>
        </authorList>
    </citation>
    <scope>NUCLEOTIDE SEQUENCE</scope>
    <source>
        <strain evidence="6">MAG 2441</strain>
    </source>
</reference>
<evidence type="ECO:0000256" key="3">
    <source>
        <dbReference type="ARBA" id="ARBA00013368"/>
    </source>
</evidence>
<evidence type="ECO:0000313" key="7">
    <source>
        <dbReference type="Proteomes" id="UP001178662"/>
    </source>
</evidence>
<accession>A0AA95JE67</accession>
<protein>
    <recommendedName>
        <fullName evidence="3">Nuclease SbcCD subunit C</fullName>
    </recommendedName>
</protein>
<organism evidence="6 7">
    <name type="scientific">Candidatus Cohnella colombiensis</name>
    <dbReference type="NCBI Taxonomy" id="3121368"/>
    <lineage>
        <taxon>Bacteria</taxon>
        <taxon>Bacillati</taxon>
        <taxon>Bacillota</taxon>
        <taxon>Bacilli</taxon>
        <taxon>Bacillales</taxon>
        <taxon>Paenibacillaceae</taxon>
        <taxon>Cohnella</taxon>
    </lineage>
</organism>
<dbReference type="PANTHER" id="PTHR32114:SF2">
    <property type="entry name" value="ABC TRANSPORTER ABCH.3"/>
    <property type="match status" value="1"/>
</dbReference>
<dbReference type="PANTHER" id="PTHR32114">
    <property type="entry name" value="ABC TRANSPORTER ABCH.3"/>
    <property type="match status" value="1"/>
</dbReference>
<name>A0AA95JE67_9BACL</name>
<dbReference type="GO" id="GO:0006302">
    <property type="term" value="P:double-strand break repair"/>
    <property type="evidence" value="ECO:0007669"/>
    <property type="project" value="InterPro"/>
</dbReference>
<comment type="similarity">
    <text evidence="1">Belongs to the SMC family. SbcC subfamily.</text>
</comment>
<dbReference type="InterPro" id="IPR038729">
    <property type="entry name" value="Rad50/SbcC_AAA"/>
</dbReference>
<evidence type="ECO:0000256" key="1">
    <source>
        <dbReference type="ARBA" id="ARBA00006930"/>
    </source>
</evidence>
<comment type="subunit">
    <text evidence="2">Heterodimer of SbcC and SbcD.</text>
</comment>
<feature type="domain" description="Rad50/SbcC-type AAA" evidence="5">
    <location>
        <begin position="8"/>
        <end position="226"/>
    </location>
</feature>
<evidence type="ECO:0000256" key="2">
    <source>
        <dbReference type="ARBA" id="ARBA00011322"/>
    </source>
</evidence>
<evidence type="ECO:0000256" key="4">
    <source>
        <dbReference type="SAM" id="Coils"/>
    </source>
</evidence>
<gene>
    <name evidence="6" type="ORF">P0Y55_09970</name>
</gene>
<dbReference type="Proteomes" id="UP001178662">
    <property type="component" value="Chromosome"/>
</dbReference>
<sequence length="807" mass="94985">MKPFKIGRIHIRNFKSIIEFEQTFHRDLMIFDGPNGFGKTTIFDSLELIMFGRIKRIDDYKIVDQKQGYRDSLYFNDPDQDVLIQVQFYSEEKTYVVTKRLPSRKKTRKKPQVSTANAPTAWNQFETYITDDFVEQFETFKPVSQEQVHEQLDVTHLMRAFHLFYYIQQEEKTHFIKSTEKDRLKVLSDLFDTKKEEEERKKLEEVHKALNKRLDALDTEIDALKETGDTATAEGINTNHVTPYSSLITQKGQPLWDKELTSVTPDLRQKSHEELDILKDLVLNVQAFEAATFNRRLSTYIDNQNLMQATVILFAHLSLNPTQFREKEQLLKDYRLWFNRLAREHLVDEINRDGVYEALLKIVNTQHWPIKEEALFDLINQIRQQRRNSSELENIVVQINDTRNALFAKNKQFLLEAKDSSSSECPMCGQDWITLDQLSKQLDSKRLVFERYYTDSALAVSELTDELFMKHISIIRERLLEYITHPDHIVDSSFFKEWETYVKFQPQVEAFAEWCEAMSCNLTPYVNNQMTGVGQQQLDSLVAKLREYLRSQMLPVGADYHHISDKHSSFERIVRTFFDNDIAKVKQLLVEQIEQKRTYIDHLFYRTNAEKQAAKQAKLQRLYGEQERLRKYVSQTSTIIDTYDTAIREHWAKIIRDIEVIFYLYFSKVTQYYQRGLGMFIQQQRESDKNQGIAKALRFVCHADSDQDAINYLSSGQLSALVIAFTLALNRVYNRGLGMLLIDDPVQTMDDINMASLTELLRNDFRDMQIIVSTHEDQAARYLKYKFLKYGLDAERINMKDKSLQIV</sequence>
<feature type="coiled-coil region" evidence="4">
    <location>
        <begin position="193"/>
        <end position="234"/>
    </location>
</feature>
<dbReference type="Pfam" id="PF13476">
    <property type="entry name" value="AAA_23"/>
    <property type="match status" value="1"/>
</dbReference>
<dbReference type="InterPro" id="IPR027417">
    <property type="entry name" value="P-loop_NTPase"/>
</dbReference>
<dbReference type="Gene3D" id="3.40.50.300">
    <property type="entry name" value="P-loop containing nucleotide triphosphate hydrolases"/>
    <property type="match status" value="2"/>
</dbReference>
<keyword evidence="4" id="KW-0175">Coiled coil</keyword>
<proteinExistence type="inferred from homology"/>